<keyword evidence="2" id="KW-0812">Transmembrane</keyword>
<dbReference type="EMBL" id="RIBY02000335">
    <property type="protein sequence ID" value="KAH9844477.1"/>
    <property type="molecule type" value="Genomic_DNA"/>
</dbReference>
<feature type="region of interest" description="Disordered" evidence="1">
    <location>
        <begin position="203"/>
        <end position="224"/>
    </location>
</feature>
<reference evidence="3 4" key="1">
    <citation type="journal article" date="2018" name="IMA Fungus">
        <title>IMA Genome-F 10: Nine draft genome sequences of Claviceps purpurea s.lat., including C. arundinis, C. humidiphila, and C. cf. spartinae, pseudomolecules for the pitch canker pathogen Fusarium circinatum, draft genome of Davidsoniella eucalypti, Grosmannia galeiformis, Quambalaria eucalypti, and Teratosphaeria destructans.</title>
        <authorList>
            <person name="Wingfield B.D."/>
            <person name="Liu M."/>
            <person name="Nguyen H.D."/>
            <person name="Lane F.A."/>
            <person name="Morgan S.W."/>
            <person name="De Vos L."/>
            <person name="Wilken P.M."/>
            <person name="Duong T.A."/>
            <person name="Aylward J."/>
            <person name="Coetzee M.P."/>
            <person name="Dadej K."/>
            <person name="De Beer Z.W."/>
            <person name="Findlay W."/>
            <person name="Havenga M."/>
            <person name="Kolarik M."/>
            <person name="Menzies J.G."/>
            <person name="Naidoo K."/>
            <person name="Pochopski O."/>
            <person name="Shoukouhi P."/>
            <person name="Santana Q.C."/>
            <person name="Seifert K.A."/>
            <person name="Soal N."/>
            <person name="Steenkamp E.T."/>
            <person name="Tatham C.T."/>
            <person name="van der Nest M.A."/>
            <person name="Wingfield M.J."/>
        </authorList>
    </citation>
    <scope>NUCLEOTIDE SEQUENCE [LARGE SCALE GENOMIC DNA]</scope>
    <source>
        <strain evidence="3">CMW44962</strain>
    </source>
</reference>
<keyword evidence="2" id="KW-1133">Transmembrane helix</keyword>
<keyword evidence="4" id="KW-1185">Reference proteome</keyword>
<dbReference type="Proteomes" id="UP001138500">
    <property type="component" value="Unassembled WGS sequence"/>
</dbReference>
<comment type="caution">
    <text evidence="3">The sequence shown here is derived from an EMBL/GenBank/DDBJ whole genome shotgun (WGS) entry which is preliminary data.</text>
</comment>
<evidence type="ECO:0000313" key="4">
    <source>
        <dbReference type="Proteomes" id="UP001138500"/>
    </source>
</evidence>
<keyword evidence="2" id="KW-0472">Membrane</keyword>
<dbReference type="AlphaFoldDB" id="A0A9W7SZE4"/>
<feature type="transmembrane region" description="Helical" evidence="2">
    <location>
        <begin position="167"/>
        <end position="192"/>
    </location>
</feature>
<evidence type="ECO:0000256" key="2">
    <source>
        <dbReference type="SAM" id="Phobius"/>
    </source>
</evidence>
<accession>A0A9W7SZE4</accession>
<evidence type="ECO:0000313" key="3">
    <source>
        <dbReference type="EMBL" id="KAH9844477.1"/>
    </source>
</evidence>
<feature type="region of interest" description="Disordered" evidence="1">
    <location>
        <begin position="1"/>
        <end position="33"/>
    </location>
</feature>
<evidence type="ECO:0000256" key="1">
    <source>
        <dbReference type="SAM" id="MobiDB-lite"/>
    </source>
</evidence>
<reference evidence="3 4" key="2">
    <citation type="journal article" date="2021" name="Curr. Genet.">
        <title>Genetic response to nitrogen starvation in the aggressive Eucalyptus foliar pathogen Teratosphaeria destructans.</title>
        <authorList>
            <person name="Havenga M."/>
            <person name="Wingfield B.D."/>
            <person name="Wingfield M.J."/>
            <person name="Dreyer L.L."/>
            <person name="Roets F."/>
            <person name="Aylward J."/>
        </authorList>
    </citation>
    <scope>NUCLEOTIDE SEQUENCE [LARGE SCALE GENOMIC DNA]</scope>
    <source>
        <strain evidence="3">CMW44962</strain>
    </source>
</reference>
<feature type="transmembrane region" description="Helical" evidence="2">
    <location>
        <begin position="142"/>
        <end position="161"/>
    </location>
</feature>
<protein>
    <submittedName>
        <fullName evidence="3">Uncharacterized protein</fullName>
    </submittedName>
</protein>
<organism evidence="3 4">
    <name type="scientific">Teratosphaeria destructans</name>
    <dbReference type="NCBI Taxonomy" id="418781"/>
    <lineage>
        <taxon>Eukaryota</taxon>
        <taxon>Fungi</taxon>
        <taxon>Dikarya</taxon>
        <taxon>Ascomycota</taxon>
        <taxon>Pezizomycotina</taxon>
        <taxon>Dothideomycetes</taxon>
        <taxon>Dothideomycetidae</taxon>
        <taxon>Mycosphaerellales</taxon>
        <taxon>Teratosphaeriaceae</taxon>
        <taxon>Teratosphaeria</taxon>
    </lineage>
</organism>
<sequence>MTLDEEKNTPAGLNDIHASTQAPSPGHPQEDATVDETLPLHSECVVNGDSSTVFLEKDASADDIREYLSQILVSKYRVGIDEARRVALKWGAGTVRELKQYPPHMFLELFGPENGWLLYKQVKMGVAEQENKNSKSSNRDHAIISLILFAMSETAGTSLVLSEAGGFMFVLGLVLIIVVGMFFLFITLALFFESSPEEKAENELRLAMSSPQPPVHTSNHREAC</sequence>
<dbReference type="OrthoDB" id="4771706at2759"/>
<gene>
    <name evidence="3" type="ORF">Tdes44962_MAKER01511</name>
</gene>
<name>A0A9W7SZE4_9PEZI</name>
<proteinExistence type="predicted"/>